<dbReference type="EMBL" id="QKYT01000443">
    <property type="protein sequence ID" value="RIA85172.1"/>
    <property type="molecule type" value="Genomic_DNA"/>
</dbReference>
<evidence type="ECO:0000313" key="2">
    <source>
        <dbReference type="Proteomes" id="UP000265703"/>
    </source>
</evidence>
<accession>A0A397SHW5</accession>
<name>A0A397SHW5_9GLOM</name>
<reference evidence="1 2" key="1">
    <citation type="submission" date="2018-06" db="EMBL/GenBank/DDBJ databases">
        <title>Comparative genomics reveals the genomic features of Rhizophagus irregularis, R. cerebriforme, R. diaphanum and Gigaspora rosea, and their symbiotic lifestyle signature.</title>
        <authorList>
            <person name="Morin E."/>
            <person name="San Clemente H."/>
            <person name="Chen E.C.H."/>
            <person name="De La Providencia I."/>
            <person name="Hainaut M."/>
            <person name="Kuo A."/>
            <person name="Kohler A."/>
            <person name="Murat C."/>
            <person name="Tang N."/>
            <person name="Roy S."/>
            <person name="Loubradou J."/>
            <person name="Henrissat B."/>
            <person name="Grigoriev I.V."/>
            <person name="Corradi N."/>
            <person name="Roux C."/>
            <person name="Martin F.M."/>
        </authorList>
    </citation>
    <scope>NUCLEOTIDE SEQUENCE [LARGE SCALE GENOMIC DNA]</scope>
    <source>
        <strain evidence="1 2">DAOM 227022</strain>
    </source>
</reference>
<organism evidence="1 2">
    <name type="scientific">Glomus cerebriforme</name>
    <dbReference type="NCBI Taxonomy" id="658196"/>
    <lineage>
        <taxon>Eukaryota</taxon>
        <taxon>Fungi</taxon>
        <taxon>Fungi incertae sedis</taxon>
        <taxon>Mucoromycota</taxon>
        <taxon>Glomeromycotina</taxon>
        <taxon>Glomeromycetes</taxon>
        <taxon>Glomerales</taxon>
        <taxon>Glomeraceae</taxon>
        <taxon>Glomus</taxon>
    </lineage>
</organism>
<proteinExistence type="predicted"/>
<protein>
    <submittedName>
        <fullName evidence="1">Uncharacterized protein</fullName>
    </submittedName>
</protein>
<evidence type="ECO:0000313" key="1">
    <source>
        <dbReference type="EMBL" id="RIA85172.1"/>
    </source>
</evidence>
<keyword evidence="2" id="KW-1185">Reference proteome</keyword>
<dbReference type="Proteomes" id="UP000265703">
    <property type="component" value="Unassembled WGS sequence"/>
</dbReference>
<gene>
    <name evidence="1" type="ORF">C1645_831204</name>
</gene>
<sequence length="72" mass="7917">MPESQTVAEIPNLQYGNDRNLGFLDFGNAEAQCCGRRVFPRMIRFPDEWDFCCGNGPCDGECCNCKGGCVGC</sequence>
<dbReference type="AlphaFoldDB" id="A0A397SHW5"/>
<comment type="caution">
    <text evidence="1">The sequence shown here is derived from an EMBL/GenBank/DDBJ whole genome shotgun (WGS) entry which is preliminary data.</text>
</comment>